<dbReference type="EMBL" id="CDGG01000001">
    <property type="protein sequence ID" value="CEI83297.1"/>
    <property type="molecule type" value="Genomic_DNA"/>
</dbReference>
<dbReference type="Proteomes" id="UP000040453">
    <property type="component" value="Unassembled WGS sequence"/>
</dbReference>
<organism evidence="2 3">
    <name type="scientific">Oceanobacillus oncorhynchi</name>
    <dbReference type="NCBI Taxonomy" id="545501"/>
    <lineage>
        <taxon>Bacteria</taxon>
        <taxon>Bacillati</taxon>
        <taxon>Bacillota</taxon>
        <taxon>Bacilli</taxon>
        <taxon>Bacillales</taxon>
        <taxon>Bacillaceae</taxon>
        <taxon>Oceanobacillus</taxon>
    </lineage>
</organism>
<dbReference type="RefSeq" id="WP_052485040.1">
    <property type="nucleotide sequence ID" value="NZ_CAXOIH010000016.1"/>
</dbReference>
<evidence type="ECO:0000256" key="1">
    <source>
        <dbReference type="SAM" id="Phobius"/>
    </source>
</evidence>
<feature type="transmembrane region" description="Helical" evidence="1">
    <location>
        <begin position="7"/>
        <end position="28"/>
    </location>
</feature>
<dbReference type="STRING" id="545501.BN997_03203"/>
<sequence>MKHQAETVLTAIGILLFGVLFAGSILLYGNVEGSPKTLELVQSFMEDENIVEFSEQQIITYIGYLFIYLAVISFTWIILGSAAIYLLKKETRGKSAGVLLIGIAILGTLSTIGLGIFGGMIYLIAGIMVITRSASASKHT</sequence>
<keyword evidence="1" id="KW-1133">Transmembrane helix</keyword>
<feature type="transmembrane region" description="Helical" evidence="1">
    <location>
        <begin position="61"/>
        <end position="87"/>
    </location>
</feature>
<keyword evidence="1" id="KW-0812">Transmembrane</keyword>
<name>A0A0A1MV28_9BACI</name>
<dbReference type="OrthoDB" id="2357232at2"/>
<protein>
    <submittedName>
        <fullName evidence="2">Uncharacterized protein</fullName>
    </submittedName>
</protein>
<proteinExistence type="predicted"/>
<feature type="transmembrane region" description="Helical" evidence="1">
    <location>
        <begin position="99"/>
        <end position="130"/>
    </location>
</feature>
<keyword evidence="1" id="KW-0472">Membrane</keyword>
<reference evidence="2 3" key="1">
    <citation type="submission" date="2014-11" db="EMBL/GenBank/DDBJ databases">
        <authorList>
            <person name="Urmite Genomes Urmite Genomes"/>
        </authorList>
    </citation>
    <scope>NUCLEOTIDE SEQUENCE [LARGE SCALE GENOMIC DNA]</scope>
    <source>
        <strain evidence="2 3">Oc5</strain>
    </source>
</reference>
<accession>A0A0A1MV28</accession>
<keyword evidence="3" id="KW-1185">Reference proteome</keyword>
<evidence type="ECO:0000313" key="2">
    <source>
        <dbReference type="EMBL" id="CEI83297.1"/>
    </source>
</evidence>
<evidence type="ECO:0000313" key="3">
    <source>
        <dbReference type="Proteomes" id="UP000040453"/>
    </source>
</evidence>
<gene>
    <name evidence="2" type="ORF">BN997_03203</name>
</gene>
<dbReference type="AlphaFoldDB" id="A0A0A1MV28"/>